<sequence length="358" mass="41527">MRELSFIKKKILISFLLLLLFLFACKSAEEPDLEVTNDETPTPLVVEENLEEEIIEEEPKEEEDLALKYFKIPSKGTRPYAVMIDNAGPRVLPQGGLHLAQVVYEIIVEGGETRFMPVFWDQEPSMIGPVRSSRHYFLDYTMEHDAIYVHIGWSPMAQRDISKFGINNINGVWGVFWDITDDPYNWQDSYTSMEKIKNYVEKVGFRTTTDKEHVFSYSDEPVLLENGKKAEKINLKYSWVMSAGYEYDEKKGVYFRFRKDEPHMERVTEEQLFAKNIIIQLVRNYPIQGDDAGRQEVDTVGSGSGYYITNGKYIEITWSKPGRTEKTQYFDKEGNRILLNPGQTWVQVFPTNGSLEIE</sequence>
<dbReference type="AlphaFoldDB" id="A0A2K9E4B7"/>
<dbReference type="InterPro" id="IPR021416">
    <property type="entry name" value="DUF3048_N"/>
</dbReference>
<evidence type="ECO:0000313" key="5">
    <source>
        <dbReference type="Proteomes" id="UP000233534"/>
    </source>
</evidence>
<evidence type="ECO:0000313" key="6">
    <source>
        <dbReference type="Proteomes" id="UP000239720"/>
    </source>
</evidence>
<dbReference type="InterPro" id="IPR023158">
    <property type="entry name" value="YerB-like_sf"/>
</dbReference>
<dbReference type="InterPro" id="IPR035328">
    <property type="entry name" value="DUF3048_C"/>
</dbReference>
<dbReference type="SUPFAM" id="SSF159774">
    <property type="entry name" value="YerB-like"/>
    <property type="match status" value="1"/>
</dbReference>
<protein>
    <submittedName>
        <fullName evidence="3">Lipoprotein YerB</fullName>
    </submittedName>
</protein>
<dbReference type="RefSeq" id="WP_101302547.1">
    <property type="nucleotide sequence ID" value="NZ_CP025197.1"/>
</dbReference>
<proteinExistence type="predicted"/>
<dbReference type="Pfam" id="PF17479">
    <property type="entry name" value="DUF3048_C"/>
    <property type="match status" value="1"/>
</dbReference>
<dbReference type="EMBL" id="NEMB01000003">
    <property type="protein sequence ID" value="PQQ68117.1"/>
    <property type="molecule type" value="Genomic_DNA"/>
</dbReference>
<evidence type="ECO:0000259" key="2">
    <source>
        <dbReference type="Pfam" id="PF17479"/>
    </source>
</evidence>
<dbReference type="Gene3D" id="3.50.90.10">
    <property type="entry name" value="YerB-like"/>
    <property type="match status" value="1"/>
</dbReference>
<name>A0A2K9E4B7_9FIRM</name>
<accession>A0A2K9E4B7</accession>
<reference evidence="3 5" key="1">
    <citation type="submission" date="2017-12" db="EMBL/GenBank/DDBJ databases">
        <title>Complete genome sequence of Herbivorax saccincola GGR1, a novel Cellulosome-producing hydrolytic bacterium in a thermophilic biogas plant, established by Illumina and Nanopore MinION sequencing.</title>
        <authorList>
            <person name="Pechtl A."/>
            <person name="Ruckert C."/>
            <person name="Koeck D.E."/>
            <person name="Maus I."/>
            <person name="Winkler A."/>
            <person name="Kalinowski J."/>
            <person name="Puhler A."/>
            <person name="Schwarz W.W."/>
            <person name="Zverlov V.V."/>
            <person name="Schluter A."/>
            <person name="Liebl W."/>
        </authorList>
    </citation>
    <scope>NUCLEOTIDE SEQUENCE [LARGE SCALE GENOMIC DNA]</scope>
    <source>
        <strain evidence="3">GGR1</strain>
        <strain evidence="5">SR1</strain>
    </source>
</reference>
<reference evidence="4 6" key="2">
    <citation type="journal article" date="2018" name="Syst. Appl. Microbiol.">
        <title>Characterization and high-quality draft genome sequence of Herbivorax saccincola A7, an anaerobic, alkaliphilic, thermophilic, cellulolytic, and xylanolytic bacterium.</title>
        <authorList>
            <person name="Aikawa S."/>
            <person name="Baramee S."/>
            <person name="Sermsathanaswadi J."/>
            <person name="Thianheng P."/>
            <person name="Tachaapaikoon C."/>
            <person name="Shikata A."/>
            <person name="Waeonukul R."/>
            <person name="Pason P."/>
            <person name="Ratanakhanokchai K."/>
            <person name="Kosugi A."/>
        </authorList>
    </citation>
    <scope>NUCLEOTIDE SEQUENCE [LARGE SCALE GENOMIC DNA]</scope>
    <source>
        <strain evidence="4 6">A7</strain>
    </source>
</reference>
<keyword evidence="5" id="KW-1185">Reference proteome</keyword>
<evidence type="ECO:0000313" key="3">
    <source>
        <dbReference type="EMBL" id="AUG58239.1"/>
    </source>
</evidence>
<dbReference type="Proteomes" id="UP000239720">
    <property type="component" value="Unassembled WGS sequence"/>
</dbReference>
<dbReference type="PROSITE" id="PS51257">
    <property type="entry name" value="PROKAR_LIPOPROTEIN"/>
    <property type="match status" value="1"/>
</dbReference>
<organism evidence="3 5">
    <name type="scientific">Acetivibrio saccincola</name>
    <dbReference type="NCBI Taxonomy" id="1677857"/>
    <lineage>
        <taxon>Bacteria</taxon>
        <taxon>Bacillati</taxon>
        <taxon>Bacillota</taxon>
        <taxon>Clostridia</taxon>
        <taxon>Eubacteriales</taxon>
        <taxon>Oscillospiraceae</taxon>
        <taxon>Acetivibrio</taxon>
    </lineage>
</organism>
<evidence type="ECO:0000259" key="1">
    <source>
        <dbReference type="Pfam" id="PF11258"/>
    </source>
</evidence>
<evidence type="ECO:0000313" key="4">
    <source>
        <dbReference type="EMBL" id="PQQ68117.1"/>
    </source>
</evidence>
<dbReference type="KEGG" id="hsc:HVS_11760"/>
<dbReference type="OrthoDB" id="9779102at2"/>
<dbReference type="EMBL" id="CP025197">
    <property type="protein sequence ID" value="AUG58239.1"/>
    <property type="molecule type" value="Genomic_DNA"/>
</dbReference>
<keyword evidence="3" id="KW-0449">Lipoprotein</keyword>
<dbReference type="Proteomes" id="UP000233534">
    <property type="component" value="Chromosome"/>
</dbReference>
<dbReference type="Pfam" id="PF11258">
    <property type="entry name" value="DUF3048"/>
    <property type="match status" value="1"/>
</dbReference>
<feature type="domain" description="DUF3048" evidence="2">
    <location>
        <begin position="235"/>
        <end position="346"/>
    </location>
</feature>
<feature type="domain" description="DUF3048" evidence="1">
    <location>
        <begin position="75"/>
        <end position="205"/>
    </location>
</feature>
<gene>
    <name evidence="3" type="primary">yerB</name>
    <name evidence="4" type="ORF">B9R14_15960</name>
    <name evidence="3" type="ORF">HVS_11760</name>
</gene>